<dbReference type="EMBL" id="GDUN01000816">
    <property type="protein sequence ID" value="JAN95103.1"/>
    <property type="molecule type" value="mRNA"/>
</dbReference>
<evidence type="ECO:0000256" key="1">
    <source>
        <dbReference type="ARBA" id="ARBA00004604"/>
    </source>
</evidence>
<dbReference type="AlphaFoldDB" id="A0A0P6IVT8"/>
<dbReference type="VEuPathDB" id="VectorBase:AAEL012100"/>
<feature type="compositionally biased region" description="Low complexity" evidence="5">
    <location>
        <begin position="369"/>
        <end position="383"/>
    </location>
</feature>
<name>A0A0P6IVT8_AEDAE</name>
<dbReference type="PROSITE" id="PS50102">
    <property type="entry name" value="RRM"/>
    <property type="match status" value="1"/>
</dbReference>
<dbReference type="Gene3D" id="3.30.70.330">
    <property type="match status" value="1"/>
</dbReference>
<feature type="domain" description="RRM" evidence="6">
    <location>
        <begin position="49"/>
        <end position="127"/>
    </location>
</feature>
<protein>
    <submittedName>
        <fullName evidence="7">Putative ribosomal bioproteinsis protein gar2</fullName>
    </submittedName>
</protein>
<feature type="compositionally biased region" description="Acidic residues" evidence="5">
    <location>
        <begin position="270"/>
        <end position="284"/>
    </location>
</feature>
<comment type="subcellular location">
    <subcellularLocation>
        <location evidence="1">Nucleus</location>
        <location evidence="1">Nucleolus</location>
    </subcellularLocation>
</comment>
<dbReference type="Pfam" id="PF00076">
    <property type="entry name" value="RRM_1"/>
    <property type="match status" value="1"/>
</dbReference>
<feature type="non-terminal residue" evidence="7">
    <location>
        <position position="445"/>
    </location>
</feature>
<feature type="compositionally biased region" description="Basic and acidic residues" evidence="5">
    <location>
        <begin position="300"/>
        <end position="314"/>
    </location>
</feature>
<dbReference type="PANTHER" id="PTHR46754">
    <property type="entry name" value="MKI67 FHA DOMAIN-INTERACTING NUCLEOLAR PHOSPHOPROTEIN"/>
    <property type="match status" value="1"/>
</dbReference>
<accession>A0A0P6IVT8</accession>
<dbReference type="SUPFAM" id="SSF54928">
    <property type="entry name" value="RNA-binding domain, RBD"/>
    <property type="match status" value="1"/>
</dbReference>
<feature type="compositionally biased region" description="Basic and acidic residues" evidence="5">
    <location>
        <begin position="434"/>
        <end position="445"/>
    </location>
</feature>
<sequence>MKNNPKMPAVGKKTKVKTGKVERVGQKPLILSNRSNKPKKPSGDRNEKGIIYMKHLPHGFFENQLRAFFSQFGHVTRVHVARSKRTLRSRGYAYVEFLYREVAQIAAETMNNYLMFGKLLKTGVLPAGAKRIPRKYEKAYDANGKETTTYNLWLKKQVVKSNARVTKTKVVNRNLRALGKLKKLKEKYAKMGIEYNVDEIVPVFGEDELKMPEHDAEEEEIRAKKVQKKAKQQQKVEKVDESAIASEDSSDDDEEAGFMSLESADWDVPMSDDDESSDDKEDDQENKPSMNQTKSAAVDFAKKTKVRIDKEKQTQKGPRPSVLKAPSSTDTSPEKPISKKKVAKAVSGPVSPAQPESSPEKAKKGPKSKVQPAKAPKSQKAPAGGVTKKPNVKKDKPKEQKKATSPVKSAAKALLKDPSVKKAQAKNINKKPNVKKDKPKEQKKA</sequence>
<keyword evidence="2 4" id="KW-0694">RNA-binding</keyword>
<dbReference type="SMART" id="SM00360">
    <property type="entry name" value="RRM"/>
    <property type="match status" value="1"/>
</dbReference>
<evidence type="ECO:0000259" key="6">
    <source>
        <dbReference type="PROSITE" id="PS50102"/>
    </source>
</evidence>
<reference evidence="7" key="1">
    <citation type="journal article" date="2016" name="PLoS ONE">
        <title>A Deep Insight into the Sialome of Male and Female Aedes aegypti Mosquitoes.</title>
        <authorList>
            <person name="Ribeiro J.M."/>
            <person name="Martin-Martin I."/>
            <person name="Arca B."/>
            <person name="Calvo E."/>
        </authorList>
    </citation>
    <scope>NUCLEOTIDE SEQUENCE</scope>
    <source>
        <strain evidence="7">Liverpool</strain>
        <tissue evidence="7">Salivary glands</tissue>
    </source>
</reference>
<evidence type="ECO:0000256" key="2">
    <source>
        <dbReference type="ARBA" id="ARBA00022884"/>
    </source>
</evidence>
<evidence type="ECO:0000256" key="5">
    <source>
        <dbReference type="SAM" id="MobiDB-lite"/>
    </source>
</evidence>
<dbReference type="GO" id="GO:0003723">
    <property type="term" value="F:RNA binding"/>
    <property type="evidence" value="ECO:0007669"/>
    <property type="project" value="UniProtKB-UniRule"/>
</dbReference>
<dbReference type="CDD" id="cd12307">
    <property type="entry name" value="RRM_NIFK_like"/>
    <property type="match status" value="1"/>
</dbReference>
<dbReference type="GO" id="GO:0005730">
    <property type="term" value="C:nucleolus"/>
    <property type="evidence" value="ECO:0007669"/>
    <property type="project" value="UniProtKB-SubCell"/>
</dbReference>
<feature type="compositionally biased region" description="Basic and acidic residues" evidence="5">
    <location>
        <begin position="392"/>
        <end position="402"/>
    </location>
</feature>
<feature type="region of interest" description="Disordered" evidence="5">
    <location>
        <begin position="1"/>
        <end position="47"/>
    </location>
</feature>
<evidence type="ECO:0000313" key="7">
    <source>
        <dbReference type="EMBL" id="JAN95103.1"/>
    </source>
</evidence>
<evidence type="ECO:0000256" key="3">
    <source>
        <dbReference type="ARBA" id="ARBA00023242"/>
    </source>
</evidence>
<feature type="region of interest" description="Disordered" evidence="5">
    <location>
        <begin position="213"/>
        <end position="445"/>
    </location>
</feature>
<keyword evidence="3" id="KW-0539">Nucleus</keyword>
<organism evidence="7">
    <name type="scientific">Aedes aegypti</name>
    <name type="common">Yellowfever mosquito</name>
    <name type="synonym">Culex aegypti</name>
    <dbReference type="NCBI Taxonomy" id="7159"/>
    <lineage>
        <taxon>Eukaryota</taxon>
        <taxon>Metazoa</taxon>
        <taxon>Ecdysozoa</taxon>
        <taxon>Arthropoda</taxon>
        <taxon>Hexapoda</taxon>
        <taxon>Insecta</taxon>
        <taxon>Pterygota</taxon>
        <taxon>Neoptera</taxon>
        <taxon>Endopterygota</taxon>
        <taxon>Diptera</taxon>
        <taxon>Nematocera</taxon>
        <taxon>Culicoidea</taxon>
        <taxon>Culicidae</taxon>
        <taxon>Culicinae</taxon>
        <taxon>Aedini</taxon>
        <taxon>Aedes</taxon>
        <taxon>Stegomyia</taxon>
    </lineage>
</organism>
<dbReference type="InterPro" id="IPR012677">
    <property type="entry name" value="Nucleotide-bd_a/b_plait_sf"/>
</dbReference>
<proteinExistence type="evidence at transcript level"/>
<dbReference type="InterPro" id="IPR035979">
    <property type="entry name" value="RBD_domain_sf"/>
</dbReference>
<dbReference type="InterPro" id="IPR000504">
    <property type="entry name" value="RRM_dom"/>
</dbReference>
<evidence type="ECO:0000256" key="4">
    <source>
        <dbReference type="PROSITE-ProRule" id="PRU00176"/>
    </source>
</evidence>